<sequence>MATTKNEMLDALLQRMDDALANGKRLPWQKPWEPQFGELSAPPPSVAGRTSDGAYRWGDRNL</sequence>
<reference evidence="2" key="1">
    <citation type="submission" date="2019-11" db="EMBL/GenBank/DDBJ databases">
        <title>Acidithiobacillus ferrianus sp. nov.: a facultatively anaerobic and extremely acidophilic chemolithoautotroph.</title>
        <authorList>
            <person name="Norris P.R."/>
            <person name="Falagan C."/>
            <person name="Moya-Beltran A."/>
            <person name="Castro M."/>
            <person name="Quatrini R."/>
            <person name="Johnson D.B."/>
        </authorList>
    </citation>
    <scope>NUCLEOTIDE SEQUENCE [LARGE SCALE GENOMIC DNA]</scope>
    <source>
        <strain evidence="2">MG</strain>
    </source>
</reference>
<accession>A0A845UB30</accession>
<protein>
    <recommendedName>
        <fullName evidence="3">N-terminal domain-containing protein</fullName>
    </recommendedName>
</protein>
<evidence type="ECO:0000313" key="2">
    <source>
        <dbReference type="EMBL" id="NDU44053.1"/>
    </source>
</evidence>
<name>A0A845UB30_9PROT</name>
<dbReference type="AlphaFoldDB" id="A0A845UB30"/>
<gene>
    <name evidence="2" type="ORF">GL267_15915</name>
</gene>
<feature type="region of interest" description="Disordered" evidence="1">
    <location>
        <begin position="31"/>
        <end position="62"/>
    </location>
</feature>
<dbReference type="EMBL" id="WNJL01000060">
    <property type="protein sequence ID" value="NDU44053.1"/>
    <property type="molecule type" value="Genomic_DNA"/>
</dbReference>
<dbReference type="RefSeq" id="WP_163099798.1">
    <property type="nucleotide sequence ID" value="NZ_CP127523.1"/>
</dbReference>
<proteinExistence type="predicted"/>
<organism evidence="2">
    <name type="scientific">Acidithiobacillus ferrianus</name>
    <dbReference type="NCBI Taxonomy" id="2678518"/>
    <lineage>
        <taxon>Bacteria</taxon>
        <taxon>Pseudomonadati</taxon>
        <taxon>Pseudomonadota</taxon>
        <taxon>Acidithiobacillia</taxon>
        <taxon>Acidithiobacillales</taxon>
        <taxon>Acidithiobacillaceae</taxon>
        <taxon>Acidithiobacillus</taxon>
    </lineage>
</organism>
<evidence type="ECO:0000256" key="1">
    <source>
        <dbReference type="SAM" id="MobiDB-lite"/>
    </source>
</evidence>
<comment type="caution">
    <text evidence="2">The sequence shown here is derived from an EMBL/GenBank/DDBJ whole genome shotgun (WGS) entry which is preliminary data.</text>
</comment>
<evidence type="ECO:0008006" key="3">
    <source>
        <dbReference type="Google" id="ProtNLM"/>
    </source>
</evidence>